<name>A0A1S1YVY1_FLAPC</name>
<keyword evidence="3" id="KW-1185">Reference proteome</keyword>
<dbReference type="InterPro" id="IPR015943">
    <property type="entry name" value="WD40/YVTN_repeat-like_dom_sf"/>
</dbReference>
<feature type="signal peptide" evidence="1">
    <location>
        <begin position="1"/>
        <end position="22"/>
    </location>
</feature>
<proteinExistence type="predicted"/>
<dbReference type="STRING" id="915059.NH26_01810"/>
<dbReference type="InterPro" id="IPR011044">
    <property type="entry name" value="Quino_amine_DH_bsu"/>
</dbReference>
<dbReference type="PANTHER" id="PTHR47197">
    <property type="entry name" value="PROTEIN NIRF"/>
    <property type="match status" value="1"/>
</dbReference>
<organism evidence="2 3">
    <name type="scientific">Flammeovirga pacifica</name>
    <dbReference type="NCBI Taxonomy" id="915059"/>
    <lineage>
        <taxon>Bacteria</taxon>
        <taxon>Pseudomonadati</taxon>
        <taxon>Bacteroidota</taxon>
        <taxon>Cytophagia</taxon>
        <taxon>Cytophagales</taxon>
        <taxon>Flammeovirgaceae</taxon>
        <taxon>Flammeovirga</taxon>
    </lineage>
</organism>
<evidence type="ECO:0000313" key="3">
    <source>
        <dbReference type="Proteomes" id="UP000179797"/>
    </source>
</evidence>
<dbReference type="EMBL" id="JRYR02000001">
    <property type="protein sequence ID" value="OHX65174.1"/>
    <property type="molecule type" value="Genomic_DNA"/>
</dbReference>
<dbReference type="OrthoDB" id="9773938at2"/>
<protein>
    <recommendedName>
        <fullName evidence="4">Cell surface protein</fullName>
    </recommendedName>
</protein>
<dbReference type="Proteomes" id="UP000179797">
    <property type="component" value="Unassembled WGS sequence"/>
</dbReference>
<evidence type="ECO:0008006" key="4">
    <source>
        <dbReference type="Google" id="ProtNLM"/>
    </source>
</evidence>
<dbReference type="InterPro" id="IPR051200">
    <property type="entry name" value="Host-pathogen_enzymatic-act"/>
</dbReference>
<dbReference type="SUPFAM" id="SSF50969">
    <property type="entry name" value="YVTN repeat-like/Quinoprotein amine dehydrogenase"/>
    <property type="match status" value="1"/>
</dbReference>
<dbReference type="AlphaFoldDB" id="A0A1S1YVY1"/>
<dbReference type="RefSeq" id="WP_044226779.1">
    <property type="nucleotide sequence ID" value="NZ_JRYR02000001.1"/>
</dbReference>
<sequence>MKQFYKFSILFALVAFVFTSCVDDKDAAPYVPGQSGFQLSNAGAFGKPNTSSITGVSIVDEDTTVSQGAFESANNEKVLGLIEGFSSNGTVTVINAAASDRIIIANAQTLKMNFEIKENVHNPRYTAFDGNTAYVTMWGEQQPDYSYANPKILVINLSTGEVTKSIDCGLSPEGILFHNGKLFVASSASFNVEVYDVSDLDAEPTIINVNAVPQHFVLDYANNVWVSASETWSLPAEAANKGLIKLSSDYTEVSARISYEGIGSDGFVNISENGTKAFVIGAESWPSTKTEIVEMNLADKSSSTIITGEGFTGVAQNPATKDIYVAITPDFENAGYYSIYSETGTPKFENQEAGVGPFHFIFN</sequence>
<dbReference type="Gene3D" id="2.130.10.10">
    <property type="entry name" value="YVTN repeat-like/Quinoprotein amine dehydrogenase"/>
    <property type="match status" value="1"/>
</dbReference>
<dbReference type="PROSITE" id="PS51257">
    <property type="entry name" value="PROKAR_LIPOPROTEIN"/>
    <property type="match status" value="1"/>
</dbReference>
<comment type="caution">
    <text evidence="2">The sequence shown here is derived from an EMBL/GenBank/DDBJ whole genome shotgun (WGS) entry which is preliminary data.</text>
</comment>
<feature type="chain" id="PRO_5010294955" description="Cell surface protein" evidence="1">
    <location>
        <begin position="23"/>
        <end position="363"/>
    </location>
</feature>
<accession>A0A1S1YVY1</accession>
<evidence type="ECO:0000313" key="2">
    <source>
        <dbReference type="EMBL" id="OHX65174.1"/>
    </source>
</evidence>
<gene>
    <name evidence="2" type="ORF">NH26_01810</name>
</gene>
<keyword evidence="1" id="KW-0732">Signal</keyword>
<dbReference type="PANTHER" id="PTHR47197:SF3">
    <property type="entry name" value="DIHYDRO-HEME D1 DEHYDROGENASE"/>
    <property type="match status" value="1"/>
</dbReference>
<reference evidence="2 3" key="1">
    <citation type="journal article" date="2012" name="Int. J. Syst. Evol. Microbiol.">
        <title>Flammeovirga pacifica sp. nov., isolated from deep-sea sediment.</title>
        <authorList>
            <person name="Xu H."/>
            <person name="Fu Y."/>
            <person name="Yang N."/>
            <person name="Ding Z."/>
            <person name="Lai Q."/>
            <person name="Zeng R."/>
        </authorList>
    </citation>
    <scope>NUCLEOTIDE SEQUENCE [LARGE SCALE GENOMIC DNA]</scope>
    <source>
        <strain evidence="3">DSM 24597 / LMG 26175 / WPAGA1</strain>
    </source>
</reference>
<evidence type="ECO:0000256" key="1">
    <source>
        <dbReference type="SAM" id="SignalP"/>
    </source>
</evidence>